<dbReference type="FunFam" id="2.40.160.120:FF:000003">
    <property type="entry name" value="Oxysterol-binding protein"/>
    <property type="match status" value="1"/>
</dbReference>
<dbReference type="EMBL" id="JAHWGI010001285">
    <property type="protein sequence ID" value="KAK3927345.1"/>
    <property type="molecule type" value="Genomic_DNA"/>
</dbReference>
<comment type="subcellular location">
    <subcellularLocation>
        <location evidence="1">Membrane</location>
        <topology evidence="1">Peripheral membrane protein</topology>
    </subcellularLocation>
</comment>
<dbReference type="PANTHER" id="PTHR10972:SF205">
    <property type="entry name" value="OXYSTEROL-BINDING PROTEIN 1"/>
    <property type="match status" value="1"/>
</dbReference>
<keyword evidence="4" id="KW-0597">Phosphoprotein</keyword>
<dbReference type="Gene3D" id="2.40.160.120">
    <property type="match status" value="1"/>
</dbReference>
<gene>
    <name evidence="11" type="ORF">KUF71_015629</name>
</gene>
<evidence type="ECO:0000256" key="7">
    <source>
        <dbReference type="ARBA" id="ARBA00023136"/>
    </source>
</evidence>
<evidence type="ECO:0000256" key="10">
    <source>
        <dbReference type="SAM" id="MobiDB-lite"/>
    </source>
</evidence>
<evidence type="ECO:0000256" key="6">
    <source>
        <dbReference type="ARBA" id="ARBA00023121"/>
    </source>
</evidence>
<comment type="caution">
    <text evidence="11">The sequence shown here is derived from an EMBL/GenBank/DDBJ whole genome shotgun (WGS) entry which is preliminary data.</text>
</comment>
<dbReference type="GO" id="GO:0097038">
    <property type="term" value="C:perinuclear endoplasmic reticulum"/>
    <property type="evidence" value="ECO:0007669"/>
    <property type="project" value="TreeGrafter"/>
</dbReference>
<dbReference type="GO" id="GO:0032934">
    <property type="term" value="F:sterol binding"/>
    <property type="evidence" value="ECO:0007669"/>
    <property type="project" value="TreeGrafter"/>
</dbReference>
<dbReference type="GO" id="GO:0006869">
    <property type="term" value="P:lipid transport"/>
    <property type="evidence" value="ECO:0007669"/>
    <property type="project" value="UniProtKB-KW"/>
</dbReference>
<feature type="region of interest" description="Disordered" evidence="10">
    <location>
        <begin position="1"/>
        <end position="89"/>
    </location>
</feature>
<protein>
    <recommendedName>
        <fullName evidence="9">Oxysterol-binding protein</fullName>
    </recommendedName>
</protein>
<dbReference type="Pfam" id="PF01237">
    <property type="entry name" value="Oxysterol_BP"/>
    <property type="match status" value="1"/>
</dbReference>
<evidence type="ECO:0000256" key="4">
    <source>
        <dbReference type="ARBA" id="ARBA00022553"/>
    </source>
</evidence>
<keyword evidence="5 9" id="KW-0445">Lipid transport</keyword>
<dbReference type="GO" id="GO:0005829">
    <property type="term" value="C:cytosol"/>
    <property type="evidence" value="ECO:0007669"/>
    <property type="project" value="TreeGrafter"/>
</dbReference>
<dbReference type="AlphaFoldDB" id="A0AAE1HV78"/>
<dbReference type="Proteomes" id="UP001219518">
    <property type="component" value="Unassembled WGS sequence"/>
</dbReference>
<evidence type="ECO:0000256" key="2">
    <source>
        <dbReference type="ARBA" id="ARBA00008842"/>
    </source>
</evidence>
<evidence type="ECO:0000256" key="8">
    <source>
        <dbReference type="RuleBase" id="RU003844"/>
    </source>
</evidence>
<sequence>MGADNGPRDSQDEASGSSSDVENSETKVLVISSGANSEAGTSQNKKETGESSSKKDPSKAGSSGSSSSTSGAAAPPAVMRKRRTRVPDKPNYPLNLWSIMKNCIGKDLSKIPLPVNFCEPLSMLQRVTETYEYSDILTKAASCSDPCEQMAYVAAFTISVYASTSNRTGKPFNPLLGETFECDRMADLGWRAISEQVSHHPPMAAQYCEGRGWRVFQEVTVTSKFRGKYFQIIPLGTSHLEFDSSGNHYTWRNVTTTVHNIIVGKLWVDQHGDTDIINHKDGTKCHLKYIPYSYFTRDAQRKVKGCVMDKDENVKWIVTGTWDEKVEIAPVTSVEGDSNNPVYRTGPYIVAWQRRHPPPESEKYYNFTELAAQLNEEEEGVAPTDSRLRPDQRLMENQRWDAANTEKVRLEEKQRAVRRKREAEAEAASAAGQSYPPYEPIWFKKEKEPWTGQICHIYSGKYWECKEKQQWDVCPDIFGDP</sequence>
<feature type="compositionally biased region" description="Basic and acidic residues" evidence="10">
    <location>
        <begin position="44"/>
        <end position="58"/>
    </location>
</feature>
<dbReference type="GO" id="GO:0005886">
    <property type="term" value="C:plasma membrane"/>
    <property type="evidence" value="ECO:0007669"/>
    <property type="project" value="TreeGrafter"/>
</dbReference>
<proteinExistence type="inferred from homology"/>
<reference evidence="11" key="2">
    <citation type="journal article" date="2023" name="BMC Genomics">
        <title>Pest status, molecular evolution, and epigenetic factors derived from the genome assembly of Frankliniella fusca, a thysanopteran phytovirus vector.</title>
        <authorList>
            <person name="Catto M.A."/>
            <person name="Labadie P.E."/>
            <person name="Jacobson A.L."/>
            <person name="Kennedy G.G."/>
            <person name="Srinivasan R."/>
            <person name="Hunt B.G."/>
        </authorList>
    </citation>
    <scope>NUCLEOTIDE SEQUENCE</scope>
    <source>
        <strain evidence="11">PL_HMW_Pooled</strain>
    </source>
</reference>
<reference evidence="11" key="1">
    <citation type="submission" date="2021-07" db="EMBL/GenBank/DDBJ databases">
        <authorList>
            <person name="Catto M.A."/>
            <person name="Jacobson A."/>
            <person name="Kennedy G."/>
            <person name="Labadie P."/>
            <person name="Hunt B.G."/>
            <person name="Srinivasan R."/>
        </authorList>
    </citation>
    <scope>NUCLEOTIDE SEQUENCE</scope>
    <source>
        <strain evidence="11">PL_HMW_Pooled</strain>
        <tissue evidence="11">Head</tissue>
    </source>
</reference>
<dbReference type="PROSITE" id="PS01013">
    <property type="entry name" value="OSBP"/>
    <property type="match status" value="1"/>
</dbReference>
<evidence type="ECO:0000256" key="1">
    <source>
        <dbReference type="ARBA" id="ARBA00004170"/>
    </source>
</evidence>
<name>A0AAE1HV78_9NEOP</name>
<organism evidence="11 12">
    <name type="scientific">Frankliniella fusca</name>
    <dbReference type="NCBI Taxonomy" id="407009"/>
    <lineage>
        <taxon>Eukaryota</taxon>
        <taxon>Metazoa</taxon>
        <taxon>Ecdysozoa</taxon>
        <taxon>Arthropoda</taxon>
        <taxon>Hexapoda</taxon>
        <taxon>Insecta</taxon>
        <taxon>Pterygota</taxon>
        <taxon>Neoptera</taxon>
        <taxon>Paraneoptera</taxon>
        <taxon>Thysanoptera</taxon>
        <taxon>Terebrantia</taxon>
        <taxon>Thripoidea</taxon>
        <taxon>Thripidae</taxon>
        <taxon>Frankliniella</taxon>
    </lineage>
</organism>
<dbReference type="SUPFAM" id="SSF144000">
    <property type="entry name" value="Oxysterol-binding protein-like"/>
    <property type="match status" value="1"/>
</dbReference>
<evidence type="ECO:0000256" key="9">
    <source>
        <dbReference type="RuleBase" id="RU003845"/>
    </source>
</evidence>
<dbReference type="InterPro" id="IPR037239">
    <property type="entry name" value="OSBP_sf"/>
</dbReference>
<dbReference type="InterPro" id="IPR018494">
    <property type="entry name" value="Oxysterol-bd_CS"/>
</dbReference>
<evidence type="ECO:0000313" key="12">
    <source>
        <dbReference type="Proteomes" id="UP001219518"/>
    </source>
</evidence>
<keyword evidence="6" id="KW-0446">Lipid-binding</keyword>
<comment type="similarity">
    <text evidence="2 8">Belongs to the OSBP family.</text>
</comment>
<feature type="compositionally biased region" description="Low complexity" evidence="10">
    <location>
        <begin position="59"/>
        <end position="77"/>
    </location>
</feature>
<feature type="compositionally biased region" description="Polar residues" evidence="10">
    <location>
        <begin position="33"/>
        <end position="43"/>
    </location>
</feature>
<dbReference type="PANTHER" id="PTHR10972">
    <property type="entry name" value="OXYSTEROL-BINDING PROTEIN-RELATED"/>
    <property type="match status" value="1"/>
</dbReference>
<keyword evidence="7" id="KW-0472">Membrane</keyword>
<feature type="compositionally biased region" description="Basic and acidic residues" evidence="10">
    <location>
        <begin position="1"/>
        <end position="11"/>
    </location>
</feature>
<evidence type="ECO:0000313" key="11">
    <source>
        <dbReference type="EMBL" id="KAK3927345.1"/>
    </source>
</evidence>
<evidence type="ECO:0000256" key="5">
    <source>
        <dbReference type="ARBA" id="ARBA00023055"/>
    </source>
</evidence>
<dbReference type="InterPro" id="IPR000648">
    <property type="entry name" value="Oxysterol-bd"/>
</dbReference>
<keyword evidence="12" id="KW-1185">Reference proteome</keyword>
<keyword evidence="3 9" id="KW-0813">Transport</keyword>
<evidence type="ECO:0000256" key="3">
    <source>
        <dbReference type="ARBA" id="ARBA00022448"/>
    </source>
</evidence>
<accession>A0AAE1HV78</accession>